<dbReference type="RefSeq" id="WP_132219211.1">
    <property type="nucleotide sequence ID" value="NZ_OX156936.1"/>
</dbReference>
<dbReference type="Proteomes" id="UP000295455">
    <property type="component" value="Unassembled WGS sequence"/>
</dbReference>
<keyword evidence="3" id="KW-1185">Reference proteome</keyword>
<dbReference type="EMBL" id="SLUP01000010">
    <property type="protein sequence ID" value="TCL63159.1"/>
    <property type="molecule type" value="Genomic_DNA"/>
</dbReference>
<dbReference type="OrthoDB" id="1412480at2"/>
<feature type="transmembrane region" description="Helical" evidence="1">
    <location>
        <begin position="9"/>
        <end position="30"/>
    </location>
</feature>
<sequence length="518" mass="59423">MTLFKKKNIVILLFIIVFFLLGFFLLQWWAKNYVTDLLSQKLPPQFALKYSDLDINILSGDAILYQTELKIKSNDTLQNHTFLKLESLELNGIGYWDLMFNETLSIKNIHLKHPKLHYYPYKKIASNKSESKAKKKGIKTIKFDELNIANGSLDVMKQSTDSVKLSVKSYNLKVSGSKIDLNSETKRPFAFEDYNLNAKNIILGNNEYETIKISSVNTNKDVWQLENLQIAPKYDKQELSRHLSKERDYINLNIPRVILKSLTFNFFEDPFTITVASTEIVEPNLEIYRDKLLPDDLTFKPLYSKSLRTLTFDLAIKQTEIKNGYISYAELVEPDKKAGKIFFNKVDATLKHLTNVKNAEKTDIKIHSELMGEAPLELNWSFDVNNTSDTFEISGAIQNLPANVLNPFFKPNLNALAEGTLQQMYFTFYGNNVTSEGEIKMKYDDFKFNLLRQNSSKINKVLTAIGNIFVSGDSKTNDEGFRFGDIEAERDTTKSFFNYLWINVKSGLVSTLTGNGEK</sequence>
<keyword evidence="1" id="KW-1133">Transmembrane helix</keyword>
<dbReference type="AlphaFoldDB" id="A0A4R1RBS9"/>
<accession>A0A4R1RBS9</accession>
<gene>
    <name evidence="2" type="ORF">EV196_110112</name>
</gene>
<reference evidence="2 3" key="1">
    <citation type="submission" date="2019-03" db="EMBL/GenBank/DDBJ databases">
        <title>Genomic Encyclopedia of Type Strains, Phase IV (KMG-IV): sequencing the most valuable type-strain genomes for metagenomic binning, comparative biology and taxonomic classification.</title>
        <authorList>
            <person name="Goeker M."/>
        </authorList>
    </citation>
    <scope>NUCLEOTIDE SEQUENCE [LARGE SCALE GENOMIC DNA]</scope>
    <source>
        <strain evidence="2 3">DSM 18792</strain>
    </source>
</reference>
<protein>
    <submittedName>
        <fullName evidence="2">Uncharacterized protein DUF748</fullName>
    </submittedName>
</protein>
<name>A0A4R1RBS9_9FLAO</name>
<organism evidence="2 3">
    <name type="scientific">Mariniflexile fucanivorans</name>
    <dbReference type="NCBI Taxonomy" id="264023"/>
    <lineage>
        <taxon>Bacteria</taxon>
        <taxon>Pseudomonadati</taxon>
        <taxon>Bacteroidota</taxon>
        <taxon>Flavobacteriia</taxon>
        <taxon>Flavobacteriales</taxon>
        <taxon>Flavobacteriaceae</taxon>
        <taxon>Mariniflexile</taxon>
    </lineage>
</organism>
<evidence type="ECO:0000313" key="3">
    <source>
        <dbReference type="Proteomes" id="UP000295455"/>
    </source>
</evidence>
<evidence type="ECO:0000313" key="2">
    <source>
        <dbReference type="EMBL" id="TCL63159.1"/>
    </source>
</evidence>
<keyword evidence="1" id="KW-0472">Membrane</keyword>
<comment type="caution">
    <text evidence="2">The sequence shown here is derived from an EMBL/GenBank/DDBJ whole genome shotgun (WGS) entry which is preliminary data.</text>
</comment>
<evidence type="ECO:0000256" key="1">
    <source>
        <dbReference type="SAM" id="Phobius"/>
    </source>
</evidence>
<keyword evidence="1" id="KW-0812">Transmembrane</keyword>
<proteinExistence type="predicted"/>